<dbReference type="PROSITE" id="PS50994">
    <property type="entry name" value="INTEGRASE"/>
    <property type="match status" value="1"/>
</dbReference>
<name>A0A4Y2N3S3_ARAVE</name>
<proteinExistence type="predicted"/>
<sequence>MVQPWEWPSKPWERIHIDFAGPFMNSMYLIVIDDHSKWPEVFPMSAINSGKTIEILRSLFCRYCLPKTLVSDNGRSFISNEFQTFLKNNGIYHIKTSPYFPSSKGQAERFVQTFKDAMRQTKVDFGSRDYQLQNVYCSFVKHHILPPTILLLCF</sequence>
<evidence type="ECO:0000259" key="1">
    <source>
        <dbReference type="PROSITE" id="PS50994"/>
    </source>
</evidence>
<feature type="domain" description="Integrase catalytic" evidence="1">
    <location>
        <begin position="7"/>
        <end position="119"/>
    </location>
</feature>
<organism evidence="2 3">
    <name type="scientific">Araneus ventricosus</name>
    <name type="common">Orbweaver spider</name>
    <name type="synonym">Epeira ventricosa</name>
    <dbReference type="NCBI Taxonomy" id="182803"/>
    <lineage>
        <taxon>Eukaryota</taxon>
        <taxon>Metazoa</taxon>
        <taxon>Ecdysozoa</taxon>
        <taxon>Arthropoda</taxon>
        <taxon>Chelicerata</taxon>
        <taxon>Arachnida</taxon>
        <taxon>Araneae</taxon>
        <taxon>Araneomorphae</taxon>
        <taxon>Entelegynae</taxon>
        <taxon>Araneoidea</taxon>
        <taxon>Araneidae</taxon>
        <taxon>Araneus</taxon>
    </lineage>
</organism>
<dbReference type="Gene3D" id="3.30.420.10">
    <property type="entry name" value="Ribonuclease H-like superfamily/Ribonuclease H"/>
    <property type="match status" value="1"/>
</dbReference>
<dbReference type="GO" id="GO:0015074">
    <property type="term" value="P:DNA integration"/>
    <property type="evidence" value="ECO:0007669"/>
    <property type="project" value="InterPro"/>
</dbReference>
<dbReference type="PANTHER" id="PTHR37984">
    <property type="entry name" value="PROTEIN CBG26694"/>
    <property type="match status" value="1"/>
</dbReference>
<dbReference type="AlphaFoldDB" id="A0A4Y2N3S3"/>
<dbReference type="SUPFAM" id="SSF53098">
    <property type="entry name" value="Ribonuclease H-like"/>
    <property type="match status" value="1"/>
</dbReference>
<dbReference type="EMBL" id="BGPR01008354">
    <property type="protein sequence ID" value="GBN33250.1"/>
    <property type="molecule type" value="Genomic_DNA"/>
</dbReference>
<dbReference type="Pfam" id="PF00665">
    <property type="entry name" value="rve"/>
    <property type="match status" value="1"/>
</dbReference>
<dbReference type="Proteomes" id="UP000499080">
    <property type="component" value="Unassembled WGS sequence"/>
</dbReference>
<reference evidence="2 3" key="1">
    <citation type="journal article" date="2019" name="Sci. Rep.">
        <title>Orb-weaving spider Araneus ventricosus genome elucidates the spidroin gene catalogue.</title>
        <authorList>
            <person name="Kono N."/>
            <person name="Nakamura H."/>
            <person name="Ohtoshi R."/>
            <person name="Moran D.A.P."/>
            <person name="Shinohara A."/>
            <person name="Yoshida Y."/>
            <person name="Fujiwara M."/>
            <person name="Mori M."/>
            <person name="Tomita M."/>
            <person name="Arakawa K."/>
        </authorList>
    </citation>
    <scope>NUCLEOTIDE SEQUENCE [LARGE SCALE GENOMIC DNA]</scope>
</reference>
<protein>
    <submittedName>
        <fullName evidence="2">Uncharacterized protein K02A2.6</fullName>
    </submittedName>
</protein>
<gene>
    <name evidence="2" type="primary">K02A2.6_28</name>
    <name evidence="2" type="ORF">AVEN_213112_1</name>
</gene>
<dbReference type="InterPro" id="IPR012337">
    <property type="entry name" value="RNaseH-like_sf"/>
</dbReference>
<dbReference type="InterPro" id="IPR001584">
    <property type="entry name" value="Integrase_cat-core"/>
</dbReference>
<dbReference type="InterPro" id="IPR050951">
    <property type="entry name" value="Retrovirus_Pol_polyprotein"/>
</dbReference>
<dbReference type="InterPro" id="IPR036397">
    <property type="entry name" value="RNaseH_sf"/>
</dbReference>
<accession>A0A4Y2N3S3</accession>
<keyword evidence="3" id="KW-1185">Reference proteome</keyword>
<dbReference type="GO" id="GO:0003676">
    <property type="term" value="F:nucleic acid binding"/>
    <property type="evidence" value="ECO:0007669"/>
    <property type="project" value="InterPro"/>
</dbReference>
<comment type="caution">
    <text evidence="2">The sequence shown here is derived from an EMBL/GenBank/DDBJ whole genome shotgun (WGS) entry which is preliminary data.</text>
</comment>
<dbReference type="PANTHER" id="PTHR37984:SF5">
    <property type="entry name" value="PROTEIN NYNRIN-LIKE"/>
    <property type="match status" value="1"/>
</dbReference>
<evidence type="ECO:0000313" key="2">
    <source>
        <dbReference type="EMBL" id="GBN33250.1"/>
    </source>
</evidence>
<evidence type="ECO:0000313" key="3">
    <source>
        <dbReference type="Proteomes" id="UP000499080"/>
    </source>
</evidence>
<dbReference type="OrthoDB" id="10048726at2759"/>